<evidence type="ECO:0000256" key="2">
    <source>
        <dbReference type="ARBA" id="ARBA00005417"/>
    </source>
</evidence>
<reference evidence="10 11" key="1">
    <citation type="submission" date="2023-06" db="EMBL/GenBank/DDBJ databases">
        <title>Sporosarcina sp. nov., isolated from Korean traditional fermented seafood 'Jeotgal'.</title>
        <authorList>
            <person name="Yang A.I."/>
            <person name="Shin N.-R."/>
        </authorList>
    </citation>
    <scope>NUCLEOTIDE SEQUENCE [LARGE SCALE GENOMIC DNA]</scope>
    <source>
        <strain evidence="10 11">KCTC13119</strain>
    </source>
</reference>
<dbReference type="GO" id="GO:0005524">
    <property type="term" value="F:ATP binding"/>
    <property type="evidence" value="ECO:0007669"/>
    <property type="project" value="UniProtKB-KW"/>
</dbReference>
<evidence type="ECO:0000256" key="4">
    <source>
        <dbReference type="ARBA" id="ARBA00022475"/>
    </source>
</evidence>
<keyword evidence="5" id="KW-0547">Nucleotide-binding</keyword>
<dbReference type="EMBL" id="JAUBDI010000003">
    <property type="protein sequence ID" value="MDW0112545.1"/>
    <property type="molecule type" value="Genomic_DNA"/>
</dbReference>
<dbReference type="PROSITE" id="PS50893">
    <property type="entry name" value="ABC_TRANSPORTER_2"/>
    <property type="match status" value="2"/>
</dbReference>
<keyword evidence="11" id="KW-1185">Reference proteome</keyword>
<evidence type="ECO:0000259" key="9">
    <source>
        <dbReference type="PROSITE" id="PS50893"/>
    </source>
</evidence>
<protein>
    <submittedName>
        <fullName evidence="10">ABC transporter ATP-binding protein</fullName>
    </submittedName>
</protein>
<proteinExistence type="inferred from homology"/>
<evidence type="ECO:0000313" key="11">
    <source>
        <dbReference type="Proteomes" id="UP001282284"/>
    </source>
</evidence>
<comment type="subcellular location">
    <subcellularLocation>
        <location evidence="1">Cell membrane</location>
        <topology evidence="1">Peripheral membrane protein</topology>
    </subcellularLocation>
</comment>
<keyword evidence="7" id="KW-1278">Translocase</keyword>
<gene>
    <name evidence="10" type="ORF">QT711_05055</name>
</gene>
<evidence type="ECO:0000256" key="1">
    <source>
        <dbReference type="ARBA" id="ARBA00004202"/>
    </source>
</evidence>
<keyword evidence="3" id="KW-0813">Transport</keyword>
<evidence type="ECO:0000256" key="7">
    <source>
        <dbReference type="ARBA" id="ARBA00022967"/>
    </source>
</evidence>
<dbReference type="InterPro" id="IPR017871">
    <property type="entry name" value="ABC_transporter-like_CS"/>
</dbReference>
<dbReference type="Gene3D" id="3.40.50.300">
    <property type="entry name" value="P-loop containing nucleotide triphosphate hydrolases"/>
    <property type="match status" value="2"/>
</dbReference>
<comment type="caution">
    <text evidence="10">The sequence shown here is derived from an EMBL/GenBank/DDBJ whole genome shotgun (WGS) entry which is preliminary data.</text>
</comment>
<accession>A0ABU4G6F7</accession>
<dbReference type="PANTHER" id="PTHR43553:SF24">
    <property type="entry name" value="ENERGY-COUPLING FACTOR TRANSPORTER ATP-BINDING PROTEIN ECFA1"/>
    <property type="match status" value="1"/>
</dbReference>
<evidence type="ECO:0000256" key="8">
    <source>
        <dbReference type="ARBA" id="ARBA00023136"/>
    </source>
</evidence>
<dbReference type="SUPFAM" id="SSF52540">
    <property type="entry name" value="P-loop containing nucleoside triphosphate hydrolases"/>
    <property type="match status" value="2"/>
</dbReference>
<dbReference type="Pfam" id="PF00005">
    <property type="entry name" value="ABC_tran"/>
    <property type="match status" value="2"/>
</dbReference>
<dbReference type="CDD" id="cd03225">
    <property type="entry name" value="ABC_cobalt_CbiO_domain1"/>
    <property type="match status" value="2"/>
</dbReference>
<dbReference type="InterPro" id="IPR050095">
    <property type="entry name" value="ECF_ABC_transporter_ATP-bd"/>
</dbReference>
<dbReference type="PROSITE" id="PS00211">
    <property type="entry name" value="ABC_TRANSPORTER_1"/>
    <property type="match status" value="1"/>
</dbReference>
<name>A0ABU4G6F7_9BACL</name>
<evidence type="ECO:0000256" key="6">
    <source>
        <dbReference type="ARBA" id="ARBA00022840"/>
    </source>
</evidence>
<dbReference type="InterPro" id="IPR027417">
    <property type="entry name" value="P-loop_NTPase"/>
</dbReference>
<feature type="domain" description="ABC transporter" evidence="9">
    <location>
        <begin position="298"/>
        <end position="529"/>
    </location>
</feature>
<evidence type="ECO:0000256" key="5">
    <source>
        <dbReference type="ARBA" id="ARBA00022741"/>
    </source>
</evidence>
<feature type="domain" description="ABC transporter" evidence="9">
    <location>
        <begin position="4"/>
        <end position="245"/>
    </location>
</feature>
<keyword evidence="6 10" id="KW-0067">ATP-binding</keyword>
<dbReference type="InterPro" id="IPR003439">
    <property type="entry name" value="ABC_transporter-like_ATP-bd"/>
</dbReference>
<sequence>MSFIRAQQLKYKYPNSTTFALEDLSFSIDKGEFIGIVGMNTAGKTTLAYALSGLVPHFFKGAYGGKVMIDNEEILANDLCDIMSKVGVVFDNPFAQMTGAKTTVYEEIAFGLENMGVSRKQMQQRISECMRLLDIENLYERNPFSLSGGQMQRVALASILAMQPDVLILDEPTSQLDPKGAADVFRIARRLADSGMTIIMIEQNTEKLSTHADRILFMHEGQLLQASKPEELFARDDLEAYGVELPMTEKLKRISSQPQSVRVGDDPHVQNIWKPTRTVSFSFDEVLTSTRQPKTPVIEVRELAYRYATNEVLQQINLTLSGEPIAIIGENGAGKTTFVKLLKALLTPDSGHILIDGKHTRDETTASLAKTVGLIFQNPNDQIFKSTVWEEVLFGPLTIGVSKDVAYANAENALELVGLQHKAQEHPYDLSLAERKMVTIASILAMDPPIIIFDEPTIGQDYQGKQQIKKIIHSLQESGKLVICILHDMDFVASTFNRTIIFHAGSVLFDGPTREAFADLERLTLANVEQPMITQIVHSLGYNEVVLKEEEILFECR</sequence>
<dbReference type="RefSeq" id="WP_317942433.1">
    <property type="nucleotide sequence ID" value="NZ_JAUBDI010000003.1"/>
</dbReference>
<dbReference type="Proteomes" id="UP001282284">
    <property type="component" value="Unassembled WGS sequence"/>
</dbReference>
<dbReference type="PANTHER" id="PTHR43553">
    <property type="entry name" value="HEAVY METAL TRANSPORTER"/>
    <property type="match status" value="1"/>
</dbReference>
<dbReference type="InterPro" id="IPR015856">
    <property type="entry name" value="ABC_transpr_CbiO/EcfA_su"/>
</dbReference>
<dbReference type="InterPro" id="IPR003593">
    <property type="entry name" value="AAA+_ATPase"/>
</dbReference>
<dbReference type="NCBIfam" id="NF010167">
    <property type="entry name" value="PRK13648.1"/>
    <property type="match status" value="2"/>
</dbReference>
<keyword evidence="8" id="KW-0472">Membrane</keyword>
<dbReference type="SMART" id="SM00382">
    <property type="entry name" value="AAA"/>
    <property type="match status" value="2"/>
</dbReference>
<evidence type="ECO:0000313" key="10">
    <source>
        <dbReference type="EMBL" id="MDW0112545.1"/>
    </source>
</evidence>
<keyword evidence="4" id="KW-1003">Cell membrane</keyword>
<evidence type="ECO:0000256" key="3">
    <source>
        <dbReference type="ARBA" id="ARBA00022448"/>
    </source>
</evidence>
<comment type="similarity">
    <text evidence="2">Belongs to the ABC transporter superfamily.</text>
</comment>
<organism evidence="10 11">
    <name type="scientific">Sporosarcina saromensis</name>
    <dbReference type="NCBI Taxonomy" id="359365"/>
    <lineage>
        <taxon>Bacteria</taxon>
        <taxon>Bacillati</taxon>
        <taxon>Bacillota</taxon>
        <taxon>Bacilli</taxon>
        <taxon>Bacillales</taxon>
        <taxon>Caryophanaceae</taxon>
        <taxon>Sporosarcina</taxon>
    </lineage>
</organism>